<protein>
    <submittedName>
        <fullName evidence="2">Uncharacterized protein</fullName>
    </submittedName>
</protein>
<proteinExistence type="predicted"/>
<feature type="transmembrane region" description="Helical" evidence="1">
    <location>
        <begin position="138"/>
        <end position="158"/>
    </location>
</feature>
<feature type="transmembrane region" description="Helical" evidence="1">
    <location>
        <begin position="32"/>
        <end position="51"/>
    </location>
</feature>
<dbReference type="STRING" id="35756.GCA_001044155_00446"/>
<evidence type="ECO:0000313" key="2">
    <source>
        <dbReference type="EMBL" id="STC69914.1"/>
    </source>
</evidence>
<keyword evidence="1" id="KW-0472">Membrane</keyword>
<dbReference type="OrthoDB" id="4410589at2"/>
<reference evidence="2 3" key="1">
    <citation type="submission" date="2018-06" db="EMBL/GenBank/DDBJ databases">
        <authorList>
            <consortium name="Pathogen Informatics"/>
            <person name="Doyle S."/>
        </authorList>
    </citation>
    <scope>NUCLEOTIDE SEQUENCE [LARGE SCALE GENOMIC DNA]</scope>
    <source>
        <strain evidence="2 3">NCTC11862</strain>
    </source>
</reference>
<dbReference type="Proteomes" id="UP000254467">
    <property type="component" value="Unassembled WGS sequence"/>
</dbReference>
<keyword evidence="1" id="KW-0812">Transmembrane</keyword>
<name>A0A376CNA8_9CORY</name>
<sequence>MRRQLLKERNYYSIRDHAPNFDAWRTPTRTRLLAAIYFAGLAAAIVSWVLMTLSGIGPNTYLLVYNGALLVSIAAFVVLRCTIDGKDIAPLYLLDDYEREIMNLWHDRTHRLFQIVLFVGGIIFIVAGSFFSQYFHPAFFGVSAGLLMIFTYLVVGTLPTVGFASTFNDNANDQPEELY</sequence>
<dbReference type="RefSeq" id="WP_018581718.1">
    <property type="nucleotide sequence ID" value="NZ_LDYD01000003.1"/>
</dbReference>
<organism evidence="2 3">
    <name type="scientific">Corynebacterium pilosum</name>
    <dbReference type="NCBI Taxonomy" id="35756"/>
    <lineage>
        <taxon>Bacteria</taxon>
        <taxon>Bacillati</taxon>
        <taxon>Actinomycetota</taxon>
        <taxon>Actinomycetes</taxon>
        <taxon>Mycobacteriales</taxon>
        <taxon>Corynebacteriaceae</taxon>
        <taxon>Corynebacterium</taxon>
    </lineage>
</organism>
<evidence type="ECO:0000256" key="1">
    <source>
        <dbReference type="SAM" id="Phobius"/>
    </source>
</evidence>
<dbReference type="AlphaFoldDB" id="A0A376CNA8"/>
<keyword evidence="3" id="KW-1185">Reference proteome</keyword>
<dbReference type="EMBL" id="UFXQ01000001">
    <property type="protein sequence ID" value="STC69914.1"/>
    <property type="molecule type" value="Genomic_DNA"/>
</dbReference>
<accession>A0A376CNA8</accession>
<feature type="transmembrane region" description="Helical" evidence="1">
    <location>
        <begin position="63"/>
        <end position="83"/>
    </location>
</feature>
<keyword evidence="1" id="KW-1133">Transmembrane helix</keyword>
<feature type="transmembrane region" description="Helical" evidence="1">
    <location>
        <begin position="112"/>
        <end position="132"/>
    </location>
</feature>
<gene>
    <name evidence="2" type="ORF">NCTC11862_01719</name>
</gene>
<evidence type="ECO:0000313" key="3">
    <source>
        <dbReference type="Proteomes" id="UP000254467"/>
    </source>
</evidence>